<dbReference type="EMBL" id="VCQT01000012">
    <property type="protein sequence ID" value="TMW14584.1"/>
    <property type="molecule type" value="Genomic_DNA"/>
</dbReference>
<evidence type="ECO:0000313" key="1">
    <source>
        <dbReference type="EMBL" id="TMW14584.1"/>
    </source>
</evidence>
<organism evidence="1 2">
    <name type="scientific">Alloalcanivorax gelatiniphagus</name>
    <dbReference type="NCBI Taxonomy" id="1194167"/>
    <lineage>
        <taxon>Bacteria</taxon>
        <taxon>Pseudomonadati</taxon>
        <taxon>Pseudomonadota</taxon>
        <taxon>Gammaproteobacteria</taxon>
        <taxon>Oceanospirillales</taxon>
        <taxon>Alcanivoracaceae</taxon>
        <taxon>Alloalcanivorax</taxon>
    </lineage>
</organism>
<name>A0ABY2XQR5_9GAMM</name>
<accession>A0ABY2XQR5</accession>
<evidence type="ECO:0000313" key="2">
    <source>
        <dbReference type="Proteomes" id="UP000739180"/>
    </source>
</evidence>
<dbReference type="RefSeq" id="WP_138770951.1">
    <property type="nucleotide sequence ID" value="NZ_JBHSSX010000007.1"/>
</dbReference>
<sequence length="129" mass="15005">MFDVEEYIIKEFIREFANRGVRIDGHSIRNAKKQFDIDAVERYIIEDIDAASRKNRYNRALQYREIDRITNSHKKKIREIVKQYVYIISSHRSIAGGGVSPPIITESNARRAKTELKASRQAGCDIYPC</sequence>
<gene>
    <name evidence="1" type="ORF">FGS76_01980</name>
</gene>
<protein>
    <submittedName>
        <fullName evidence="1">Uncharacterized protein</fullName>
    </submittedName>
</protein>
<proteinExistence type="predicted"/>
<comment type="caution">
    <text evidence="1">The sequence shown here is derived from an EMBL/GenBank/DDBJ whole genome shotgun (WGS) entry which is preliminary data.</text>
</comment>
<dbReference type="Proteomes" id="UP000739180">
    <property type="component" value="Unassembled WGS sequence"/>
</dbReference>
<keyword evidence="2" id="KW-1185">Reference proteome</keyword>
<reference evidence="1 2" key="1">
    <citation type="submission" date="2019-05" db="EMBL/GenBank/DDBJ databases">
        <title>Genome of Alcanivorax gelatiniphagus, an oil degrading marine bacteria.</title>
        <authorList>
            <person name="Kwon K.K."/>
        </authorList>
    </citation>
    <scope>NUCLEOTIDE SEQUENCE [LARGE SCALE GENOMIC DNA]</scope>
    <source>
        <strain evidence="1 2">MEBiC 08158</strain>
    </source>
</reference>